<evidence type="ECO:0000313" key="3">
    <source>
        <dbReference type="Proteomes" id="UP000077266"/>
    </source>
</evidence>
<proteinExistence type="predicted"/>
<feature type="region of interest" description="Disordered" evidence="1">
    <location>
        <begin position="259"/>
        <end position="279"/>
    </location>
</feature>
<dbReference type="EMBL" id="KV426085">
    <property type="protein sequence ID" value="KZV88972.1"/>
    <property type="molecule type" value="Genomic_DNA"/>
</dbReference>
<evidence type="ECO:0000313" key="2">
    <source>
        <dbReference type="EMBL" id="KZV88972.1"/>
    </source>
</evidence>
<protein>
    <submittedName>
        <fullName evidence="2">Uncharacterized protein</fullName>
    </submittedName>
</protein>
<gene>
    <name evidence="2" type="ORF">EXIGLDRAFT_772191</name>
</gene>
<feature type="compositionally biased region" description="Low complexity" evidence="1">
    <location>
        <begin position="150"/>
        <end position="165"/>
    </location>
</feature>
<accession>A0A165FGU6</accession>
<evidence type="ECO:0000256" key="1">
    <source>
        <dbReference type="SAM" id="MobiDB-lite"/>
    </source>
</evidence>
<keyword evidence="3" id="KW-1185">Reference proteome</keyword>
<dbReference type="AlphaFoldDB" id="A0A165FGU6"/>
<sequence length="279" mass="30919">MPYARPAHFDDFQFATCTFWADRIRRAMFAGAEFPAYAPASYDDFHAVNPTVISSARGNSAINDDIAHRQQEQDAALRRVDSRIAQEQHERDNDRLSIPVAALKIFLDHDTTVARMHTEQIQATTRTPQSGQRAWFDRRMKRGAARRNYGPRPFRPQQRFRGFDTPRPPPYAPPQTPRQDVPMREPTPAAAPLLQTLFGNPEGFFGANANASGSGTPIDNYDYDYEMEDVTGPEQEGSAFPTTDATTVVQSDTGSVTDAVASLGLGPDTRVGDDQVSLA</sequence>
<organism evidence="2 3">
    <name type="scientific">Exidia glandulosa HHB12029</name>
    <dbReference type="NCBI Taxonomy" id="1314781"/>
    <lineage>
        <taxon>Eukaryota</taxon>
        <taxon>Fungi</taxon>
        <taxon>Dikarya</taxon>
        <taxon>Basidiomycota</taxon>
        <taxon>Agaricomycotina</taxon>
        <taxon>Agaricomycetes</taxon>
        <taxon>Auriculariales</taxon>
        <taxon>Exidiaceae</taxon>
        <taxon>Exidia</taxon>
    </lineage>
</organism>
<name>A0A165FGU6_EXIGL</name>
<feature type="region of interest" description="Disordered" evidence="1">
    <location>
        <begin position="144"/>
        <end position="183"/>
    </location>
</feature>
<dbReference type="Proteomes" id="UP000077266">
    <property type="component" value="Unassembled WGS sequence"/>
</dbReference>
<feature type="compositionally biased region" description="Pro residues" evidence="1">
    <location>
        <begin position="166"/>
        <end position="176"/>
    </location>
</feature>
<dbReference type="InParanoid" id="A0A165FGU6"/>
<reference evidence="2 3" key="1">
    <citation type="journal article" date="2016" name="Mol. Biol. Evol.">
        <title>Comparative Genomics of Early-Diverging Mushroom-Forming Fungi Provides Insights into the Origins of Lignocellulose Decay Capabilities.</title>
        <authorList>
            <person name="Nagy L.G."/>
            <person name="Riley R."/>
            <person name="Tritt A."/>
            <person name="Adam C."/>
            <person name="Daum C."/>
            <person name="Floudas D."/>
            <person name="Sun H."/>
            <person name="Yadav J.S."/>
            <person name="Pangilinan J."/>
            <person name="Larsson K.H."/>
            <person name="Matsuura K."/>
            <person name="Barry K."/>
            <person name="Labutti K."/>
            <person name="Kuo R."/>
            <person name="Ohm R.A."/>
            <person name="Bhattacharya S.S."/>
            <person name="Shirouzu T."/>
            <person name="Yoshinaga Y."/>
            <person name="Martin F.M."/>
            <person name="Grigoriev I.V."/>
            <person name="Hibbett D.S."/>
        </authorList>
    </citation>
    <scope>NUCLEOTIDE SEQUENCE [LARGE SCALE GENOMIC DNA]</scope>
    <source>
        <strain evidence="2 3">HHB12029</strain>
    </source>
</reference>